<feature type="region of interest" description="Disordered" evidence="1">
    <location>
        <begin position="153"/>
        <end position="214"/>
    </location>
</feature>
<dbReference type="OrthoDB" id="1068731at2759"/>
<dbReference type="Proteomes" id="UP000325577">
    <property type="component" value="Linkage Group LG20"/>
</dbReference>
<dbReference type="Pfam" id="PF00168">
    <property type="entry name" value="C2"/>
    <property type="match status" value="1"/>
</dbReference>
<dbReference type="EMBL" id="CM018044">
    <property type="protein sequence ID" value="KAA8529961.1"/>
    <property type="molecule type" value="Genomic_DNA"/>
</dbReference>
<dbReference type="Gene3D" id="2.60.40.150">
    <property type="entry name" value="C2 domain"/>
    <property type="match status" value="1"/>
</dbReference>
<gene>
    <name evidence="3" type="ORF">F0562_034435</name>
</gene>
<dbReference type="CDD" id="cd04051">
    <property type="entry name" value="C2_SRC2_like"/>
    <property type="match status" value="1"/>
</dbReference>
<dbReference type="InterPro" id="IPR044750">
    <property type="entry name" value="C2_SRC2/BAP"/>
</dbReference>
<keyword evidence="4" id="KW-1185">Reference proteome</keyword>
<dbReference type="Pfam" id="PF14244">
    <property type="entry name" value="Retrotran_gag_3"/>
    <property type="match status" value="1"/>
</dbReference>
<accession>A0A5J5ALK1</accession>
<organism evidence="3 4">
    <name type="scientific">Nyssa sinensis</name>
    <dbReference type="NCBI Taxonomy" id="561372"/>
    <lineage>
        <taxon>Eukaryota</taxon>
        <taxon>Viridiplantae</taxon>
        <taxon>Streptophyta</taxon>
        <taxon>Embryophyta</taxon>
        <taxon>Tracheophyta</taxon>
        <taxon>Spermatophyta</taxon>
        <taxon>Magnoliopsida</taxon>
        <taxon>eudicotyledons</taxon>
        <taxon>Gunneridae</taxon>
        <taxon>Pentapetalae</taxon>
        <taxon>asterids</taxon>
        <taxon>Cornales</taxon>
        <taxon>Nyssaceae</taxon>
        <taxon>Nyssa</taxon>
    </lineage>
</organism>
<feature type="compositionally biased region" description="Polar residues" evidence="1">
    <location>
        <begin position="160"/>
        <end position="182"/>
    </location>
</feature>
<dbReference type="AlphaFoldDB" id="A0A5J5ALK1"/>
<evidence type="ECO:0000313" key="4">
    <source>
        <dbReference type="Proteomes" id="UP000325577"/>
    </source>
</evidence>
<dbReference type="GO" id="GO:0006952">
    <property type="term" value="P:defense response"/>
    <property type="evidence" value="ECO:0007669"/>
    <property type="project" value="InterPro"/>
</dbReference>
<reference evidence="3 4" key="1">
    <citation type="submission" date="2019-09" db="EMBL/GenBank/DDBJ databases">
        <title>A chromosome-level genome assembly of the Chinese tupelo Nyssa sinensis.</title>
        <authorList>
            <person name="Yang X."/>
            <person name="Kang M."/>
            <person name="Yang Y."/>
            <person name="Xiong H."/>
            <person name="Wang M."/>
            <person name="Zhang Z."/>
            <person name="Wang Z."/>
            <person name="Wu H."/>
            <person name="Ma T."/>
            <person name="Liu J."/>
            <person name="Xi Z."/>
        </authorList>
    </citation>
    <scope>NUCLEOTIDE SEQUENCE [LARGE SCALE GENOMIC DNA]</scope>
    <source>
        <strain evidence="3">J267</strain>
        <tissue evidence="3">Leaf</tissue>
    </source>
</reference>
<dbReference type="PANTHER" id="PTHR32246:SF169">
    <property type="entry name" value="PROTEIN SRC2-LIKE"/>
    <property type="match status" value="1"/>
</dbReference>
<dbReference type="InterPro" id="IPR000008">
    <property type="entry name" value="C2_dom"/>
</dbReference>
<feature type="domain" description="C2" evidence="2">
    <location>
        <begin position="1"/>
        <end position="124"/>
    </location>
</feature>
<name>A0A5J5ALK1_9ASTE</name>
<dbReference type="PANTHER" id="PTHR32246">
    <property type="entry name" value="INGRESSION PROTEIN FIC1"/>
    <property type="match status" value="1"/>
</dbReference>
<protein>
    <recommendedName>
        <fullName evidence="2">C2 domain-containing protein</fullName>
    </recommendedName>
</protein>
<proteinExistence type="predicted"/>
<sequence length="388" mass="42947">MVPLSPKQLQLKVISCKHLKAFNFFHKLSIFSVVSISFDPSTSNKDQRLLKQKTPVDTQGNGNPEWNHDLHFDLTALSPPPDFTTLFLNFEMRCQGLIYGNNTIGQVSVPFKDLMDDSHGAVKFLSYQVRTTDGKRNGVLNFSYNMVLDGGMMINKTKNDSPPNNTTKNDPPATPKNSTKINNPVVKPIPPEIPNNTTKNDPPAAPKNSTKINYPVVEPIPPEIQLIPSEKVCYPSVEIDYPPTVICHASPRLGFSSQKLNDPTSEICDMRLPTPAQMGSWPYYHPPPTPSNGLVLFPVHGSLNDSQFSIKMIDGDKSTSSVVLGDDPFSIHHFDNPTVVLVLPPLNGDNYGSWLRVVTMALRAKNKIGFVDDSIQQPSQDEVTEVSQ</sequence>
<evidence type="ECO:0000256" key="1">
    <source>
        <dbReference type="SAM" id="MobiDB-lite"/>
    </source>
</evidence>
<dbReference type="InterPro" id="IPR035892">
    <property type="entry name" value="C2_domain_sf"/>
</dbReference>
<dbReference type="PROSITE" id="PS50004">
    <property type="entry name" value="C2"/>
    <property type="match status" value="1"/>
</dbReference>
<dbReference type="SUPFAM" id="SSF49562">
    <property type="entry name" value="C2 domain (Calcium/lipid-binding domain, CaLB)"/>
    <property type="match status" value="1"/>
</dbReference>
<dbReference type="InterPro" id="IPR029472">
    <property type="entry name" value="Copia-like_N"/>
</dbReference>
<dbReference type="SMART" id="SM00239">
    <property type="entry name" value="C2"/>
    <property type="match status" value="1"/>
</dbReference>
<evidence type="ECO:0000259" key="2">
    <source>
        <dbReference type="PROSITE" id="PS50004"/>
    </source>
</evidence>
<evidence type="ECO:0000313" key="3">
    <source>
        <dbReference type="EMBL" id="KAA8529961.1"/>
    </source>
</evidence>